<dbReference type="PANTHER" id="PTHR33397:SF5">
    <property type="entry name" value="RNASE YUTE-RELATED"/>
    <property type="match status" value="1"/>
</dbReference>
<name>A0A135L5Q8_9BACI</name>
<evidence type="ECO:0008006" key="7">
    <source>
        <dbReference type="Google" id="ProtNLM"/>
    </source>
</evidence>
<gene>
    <name evidence="5" type="ORF">U473_09355</name>
</gene>
<dbReference type="InterPro" id="IPR052379">
    <property type="entry name" value="Type_VII_TA_RNase"/>
</dbReference>
<dbReference type="RefSeq" id="WP_068725591.1">
    <property type="nucleotide sequence ID" value="NZ_LSKU01000001.1"/>
</dbReference>
<reference evidence="5 6" key="1">
    <citation type="submission" date="2016-02" db="EMBL/GenBank/DDBJ databases">
        <title>Draft Genome for Tepidibacillus decaturensis nov. sp. Strain Z9, an Anaerobic, Moderately Thermophilic and Heterotrophic Bacterium from Deep Subsurface of the Illinois Basin, USA.</title>
        <authorList>
            <person name="Dong Y."/>
            <person name="Chang J.Y."/>
            <person name="Sanford R."/>
            <person name="Fouke B.W."/>
        </authorList>
    </citation>
    <scope>NUCLEOTIDE SEQUENCE [LARGE SCALE GENOMIC DNA]</scope>
    <source>
        <strain evidence="5 6">Z9</strain>
    </source>
</reference>
<comment type="caution">
    <text evidence="5">The sequence shown here is derived from an EMBL/GenBank/DDBJ whole genome shotgun (WGS) entry which is preliminary data.</text>
</comment>
<dbReference type="STRING" id="1413211.U473_09355"/>
<dbReference type="InterPro" id="IPR037038">
    <property type="entry name" value="HepT-like_sf"/>
</dbReference>
<evidence type="ECO:0000256" key="3">
    <source>
        <dbReference type="ARBA" id="ARBA00022801"/>
    </source>
</evidence>
<protein>
    <recommendedName>
        <fullName evidence="7">DUF86 domain-containing protein</fullName>
    </recommendedName>
</protein>
<dbReference type="OrthoDB" id="2375467at2"/>
<comment type="similarity">
    <text evidence="4">Belongs to the HepT RNase toxin family.</text>
</comment>
<evidence type="ECO:0000256" key="1">
    <source>
        <dbReference type="ARBA" id="ARBA00022649"/>
    </source>
</evidence>
<evidence type="ECO:0000313" key="5">
    <source>
        <dbReference type="EMBL" id="KXG44183.1"/>
    </source>
</evidence>
<dbReference type="Proteomes" id="UP000070352">
    <property type="component" value="Unassembled WGS sequence"/>
</dbReference>
<dbReference type="GO" id="GO:0016787">
    <property type="term" value="F:hydrolase activity"/>
    <property type="evidence" value="ECO:0007669"/>
    <property type="project" value="UniProtKB-KW"/>
</dbReference>
<evidence type="ECO:0000313" key="6">
    <source>
        <dbReference type="Proteomes" id="UP000070352"/>
    </source>
</evidence>
<keyword evidence="3" id="KW-0378">Hydrolase</keyword>
<dbReference type="InterPro" id="IPR008201">
    <property type="entry name" value="HepT-like"/>
</dbReference>
<proteinExistence type="inferred from homology"/>
<dbReference type="GO" id="GO:0110001">
    <property type="term" value="C:toxin-antitoxin complex"/>
    <property type="evidence" value="ECO:0007669"/>
    <property type="project" value="InterPro"/>
</dbReference>
<evidence type="ECO:0000256" key="4">
    <source>
        <dbReference type="ARBA" id="ARBA00024207"/>
    </source>
</evidence>
<evidence type="ECO:0000256" key="2">
    <source>
        <dbReference type="ARBA" id="ARBA00022722"/>
    </source>
</evidence>
<sequence length="145" mass="16921">MYDVDREGIDEVLKYSRQKLEAIQPWLHITEEELVQNELLILALERAAHLAIEAIVDVGNKLIDGFIMRDPGSYEDIIEILRDEQVIPEQDAILLKEFVAYRKILAHQYTKTNSIELHHLLKKVFATILQFEGHLRRYLSKELGI</sequence>
<dbReference type="Gene3D" id="1.20.120.580">
    <property type="entry name" value="bsu32300-like"/>
    <property type="match status" value="1"/>
</dbReference>
<dbReference type="AlphaFoldDB" id="A0A135L5Q8"/>
<dbReference type="PANTHER" id="PTHR33397">
    <property type="entry name" value="UPF0331 PROTEIN YUTE"/>
    <property type="match status" value="1"/>
</dbReference>
<dbReference type="GO" id="GO:0004540">
    <property type="term" value="F:RNA nuclease activity"/>
    <property type="evidence" value="ECO:0007669"/>
    <property type="project" value="InterPro"/>
</dbReference>
<keyword evidence="1" id="KW-1277">Toxin-antitoxin system</keyword>
<keyword evidence="6" id="KW-1185">Reference proteome</keyword>
<accession>A0A135L5Q8</accession>
<keyword evidence="2" id="KW-0540">Nuclease</keyword>
<dbReference type="Pfam" id="PF01934">
    <property type="entry name" value="HepT-like"/>
    <property type="match status" value="1"/>
</dbReference>
<dbReference type="EMBL" id="LSKU01000001">
    <property type="protein sequence ID" value="KXG44183.1"/>
    <property type="molecule type" value="Genomic_DNA"/>
</dbReference>
<organism evidence="5 6">
    <name type="scientific">Tepidibacillus decaturensis</name>
    <dbReference type="NCBI Taxonomy" id="1413211"/>
    <lineage>
        <taxon>Bacteria</taxon>
        <taxon>Bacillati</taxon>
        <taxon>Bacillota</taxon>
        <taxon>Bacilli</taxon>
        <taxon>Bacillales</taxon>
        <taxon>Bacillaceae</taxon>
        <taxon>Tepidibacillus</taxon>
    </lineage>
</organism>